<evidence type="ECO:0000259" key="2">
    <source>
        <dbReference type="Pfam" id="PF21831"/>
    </source>
</evidence>
<accession>A0A841GR74</accession>
<gene>
    <name evidence="3" type="ORF">HNQ61_001699</name>
</gene>
<name>A0A841GR74_9BACT</name>
<reference evidence="3 4" key="1">
    <citation type="submission" date="2020-08" db="EMBL/GenBank/DDBJ databases">
        <title>Genomic Encyclopedia of Type Strains, Phase IV (KMG-IV): sequencing the most valuable type-strain genomes for metagenomic binning, comparative biology and taxonomic classification.</title>
        <authorList>
            <person name="Goeker M."/>
        </authorList>
    </citation>
    <scope>NUCLEOTIDE SEQUENCE [LARGE SCALE GENOMIC DNA]</scope>
    <source>
        <strain evidence="3 4">DSM 29007</strain>
    </source>
</reference>
<dbReference type="InterPro" id="IPR054186">
    <property type="entry name" value="DUF6891"/>
</dbReference>
<dbReference type="Proteomes" id="UP000582837">
    <property type="component" value="Unassembled WGS sequence"/>
</dbReference>
<dbReference type="Pfam" id="PF21831">
    <property type="entry name" value="DUF6891"/>
    <property type="match status" value="1"/>
</dbReference>
<dbReference type="RefSeq" id="WP_170039827.1">
    <property type="nucleotide sequence ID" value="NZ_JACHIA010000003.1"/>
</dbReference>
<dbReference type="EMBL" id="JACHIA010000003">
    <property type="protein sequence ID" value="MBB6070082.1"/>
    <property type="molecule type" value="Genomic_DNA"/>
</dbReference>
<comment type="caution">
    <text evidence="3">The sequence shown here is derived from an EMBL/GenBank/DDBJ whole genome shotgun (WGS) entry which is preliminary data.</text>
</comment>
<evidence type="ECO:0000313" key="3">
    <source>
        <dbReference type="EMBL" id="MBB6070082.1"/>
    </source>
</evidence>
<evidence type="ECO:0000256" key="1">
    <source>
        <dbReference type="SAM" id="MobiDB-lite"/>
    </source>
</evidence>
<protein>
    <recommendedName>
        <fullName evidence="2">DUF6891 domain-containing protein</fullName>
    </recommendedName>
</protein>
<keyword evidence="4" id="KW-1185">Reference proteome</keyword>
<evidence type="ECO:0000313" key="4">
    <source>
        <dbReference type="Proteomes" id="UP000582837"/>
    </source>
</evidence>
<feature type="region of interest" description="Disordered" evidence="1">
    <location>
        <begin position="1"/>
        <end position="23"/>
    </location>
</feature>
<proteinExistence type="predicted"/>
<organism evidence="3 4">
    <name type="scientific">Longimicrobium terrae</name>
    <dbReference type="NCBI Taxonomy" id="1639882"/>
    <lineage>
        <taxon>Bacteria</taxon>
        <taxon>Pseudomonadati</taxon>
        <taxon>Gemmatimonadota</taxon>
        <taxon>Longimicrobiia</taxon>
        <taxon>Longimicrobiales</taxon>
        <taxon>Longimicrobiaceae</taxon>
        <taxon>Longimicrobium</taxon>
    </lineage>
</organism>
<sequence>MSLLRSWFSGERPPPPEPAVEASAGEGLDDLREWLVREIAAGFSDPDEIVEAAGDVFEGQLDRDVVQAEAERMLPGLLAAHAREEATWPETTDNDRLEAAFAELEDGGIVCRENFACCNNCGSAEIWAEVEAVNDIIPHVRGYVFYHMQDTESAVEGGGIYLSYGAVADTEDAPLAVARDVVSTLRDHGLRVEWNGEITRRIMVELDWKRRRRAAV</sequence>
<feature type="domain" description="DUF6891" evidence="2">
    <location>
        <begin position="29"/>
        <end position="212"/>
    </location>
</feature>
<dbReference type="AlphaFoldDB" id="A0A841GR74"/>